<protein>
    <submittedName>
        <fullName evidence="2">Uncharacterized protein</fullName>
    </submittedName>
</protein>
<evidence type="ECO:0000256" key="1">
    <source>
        <dbReference type="SAM" id="MobiDB-lite"/>
    </source>
</evidence>
<sequence>MADGKSIGWGMLAAVALAAGAHAQPRTLADRAAEADVTLELLQKDRQIQDMLATDPILRQLPTVVSVVVLQGKRTARLAMPNGVIQTFEEGDEIADRMHLRSVALRMVRVMIQPLPNAKSRAPVSLPLSFHAARATGTPGYPGGLQGAGAGPISAVQMPGMPAAPLAIPPGLVQAPPAIPATRPPAEQPMSTPRADASQAAAGSPSTSP</sequence>
<evidence type="ECO:0000313" key="3">
    <source>
        <dbReference type="Proteomes" id="UP001242732"/>
    </source>
</evidence>
<reference evidence="2 3" key="1">
    <citation type="submission" date="2023-06" db="EMBL/GenBank/DDBJ databases">
        <authorList>
            <person name="Ham H."/>
            <person name="Park D.S."/>
        </authorList>
    </citation>
    <scope>NUCLEOTIDE SEQUENCE [LARGE SCALE GENOMIC DNA]</scope>
    <source>
        <strain evidence="2 3">KACC 17005</strain>
    </source>
</reference>
<name>A0ABY9AW66_PARCI</name>
<evidence type="ECO:0000313" key="2">
    <source>
        <dbReference type="EMBL" id="WIY51184.1"/>
    </source>
</evidence>
<organism evidence="2 3">
    <name type="scientific">Paracidovorax citrulli</name>
    <name type="common">Acidovorax citrulli</name>
    <dbReference type="NCBI Taxonomy" id="80869"/>
    <lineage>
        <taxon>Bacteria</taxon>
        <taxon>Pseudomonadati</taxon>
        <taxon>Pseudomonadota</taxon>
        <taxon>Betaproteobacteria</taxon>
        <taxon>Burkholderiales</taxon>
        <taxon>Comamonadaceae</taxon>
        <taxon>Paracidovorax</taxon>
    </lineage>
</organism>
<gene>
    <name evidence="2" type="ORF">QRO08_11680</name>
</gene>
<accession>A0ABY9AW66</accession>
<keyword evidence="3" id="KW-1185">Reference proteome</keyword>
<dbReference type="RefSeq" id="WP_011795814.1">
    <property type="nucleotide sequence ID" value="NZ_CP023687.1"/>
</dbReference>
<proteinExistence type="predicted"/>
<feature type="region of interest" description="Disordered" evidence="1">
    <location>
        <begin position="174"/>
        <end position="209"/>
    </location>
</feature>
<dbReference type="Proteomes" id="UP001242732">
    <property type="component" value="Chromosome"/>
</dbReference>
<feature type="compositionally biased region" description="Pro residues" evidence="1">
    <location>
        <begin position="177"/>
        <end position="187"/>
    </location>
</feature>
<dbReference type="EMBL" id="CP127363">
    <property type="protein sequence ID" value="WIY51184.1"/>
    <property type="molecule type" value="Genomic_DNA"/>
</dbReference>